<dbReference type="Gene3D" id="3.40.50.2300">
    <property type="match status" value="1"/>
</dbReference>
<dbReference type="EMBL" id="GL377584">
    <property type="protein sequence ID" value="EFJ26625.1"/>
    <property type="molecule type" value="Genomic_DNA"/>
</dbReference>
<dbReference type="PANTHER" id="PTHR45339:SF1">
    <property type="entry name" value="HYBRID SIGNAL TRANSDUCTION HISTIDINE KINASE J"/>
    <property type="match status" value="1"/>
</dbReference>
<evidence type="ECO:0000256" key="1">
    <source>
        <dbReference type="ARBA" id="ARBA00022553"/>
    </source>
</evidence>
<gene>
    <name evidence="5" type="ORF">SELMODRAFT_97396</name>
</gene>
<evidence type="ECO:0000313" key="5">
    <source>
        <dbReference type="EMBL" id="EFJ26625.1"/>
    </source>
</evidence>
<organism evidence="6">
    <name type="scientific">Selaginella moellendorffii</name>
    <name type="common">Spikemoss</name>
    <dbReference type="NCBI Taxonomy" id="88036"/>
    <lineage>
        <taxon>Eukaryota</taxon>
        <taxon>Viridiplantae</taxon>
        <taxon>Streptophyta</taxon>
        <taxon>Embryophyta</taxon>
        <taxon>Tracheophyta</taxon>
        <taxon>Lycopodiopsida</taxon>
        <taxon>Selaginellales</taxon>
        <taxon>Selaginellaceae</taxon>
        <taxon>Selaginella</taxon>
    </lineage>
</organism>
<evidence type="ECO:0000259" key="4">
    <source>
        <dbReference type="PROSITE" id="PS50110"/>
    </source>
</evidence>
<dbReference type="Gramene" id="EFJ26625">
    <property type="protein sequence ID" value="EFJ26625"/>
    <property type="gene ID" value="SELMODRAFT_97396"/>
</dbReference>
<sequence>VFMDVCMPVLDGLEVTRRQQTLSRRLPIVAMTANALSGCEEQCVEYGMDSFVTKPITFRKLQNVLQVFLARRGQQSSP</sequence>
<evidence type="ECO:0000313" key="6">
    <source>
        <dbReference type="Proteomes" id="UP000001514"/>
    </source>
</evidence>
<evidence type="ECO:0000256" key="2">
    <source>
        <dbReference type="ARBA" id="ARBA00023012"/>
    </source>
</evidence>
<dbReference type="InterPro" id="IPR001789">
    <property type="entry name" value="Sig_transdc_resp-reg_receiver"/>
</dbReference>
<dbReference type="PROSITE" id="PS50110">
    <property type="entry name" value="RESPONSE_REGULATORY"/>
    <property type="match status" value="1"/>
</dbReference>
<dbReference type="GO" id="GO:0000160">
    <property type="term" value="P:phosphorelay signal transduction system"/>
    <property type="evidence" value="ECO:0007669"/>
    <property type="project" value="UniProtKB-KW"/>
</dbReference>
<dbReference type="InterPro" id="IPR011006">
    <property type="entry name" value="CheY-like_superfamily"/>
</dbReference>
<dbReference type="AlphaFoldDB" id="D8RMZ7"/>
<dbReference type="PANTHER" id="PTHR45339">
    <property type="entry name" value="HYBRID SIGNAL TRANSDUCTION HISTIDINE KINASE J"/>
    <property type="match status" value="1"/>
</dbReference>
<keyword evidence="1 3" id="KW-0597">Phosphoprotein</keyword>
<feature type="non-terminal residue" evidence="5">
    <location>
        <position position="1"/>
    </location>
</feature>
<accession>D8RMZ7</accession>
<dbReference type="KEGG" id="smo:SELMODRAFT_97396"/>
<evidence type="ECO:0000256" key="3">
    <source>
        <dbReference type="PROSITE-ProRule" id="PRU00169"/>
    </source>
</evidence>
<proteinExistence type="predicted"/>
<dbReference type="SUPFAM" id="SSF52172">
    <property type="entry name" value="CheY-like"/>
    <property type="match status" value="1"/>
</dbReference>
<dbReference type="STRING" id="88036.D8RMZ7"/>
<dbReference type="HOGENOM" id="CLU_000445_112_1_1"/>
<feature type="domain" description="Response regulatory" evidence="4">
    <location>
        <begin position="1"/>
        <end position="69"/>
    </location>
</feature>
<keyword evidence="6" id="KW-1185">Reference proteome</keyword>
<dbReference type="Proteomes" id="UP000001514">
    <property type="component" value="Unassembled WGS sequence"/>
</dbReference>
<dbReference type="eggNOG" id="KOG0519">
    <property type="taxonomic scope" value="Eukaryota"/>
</dbReference>
<feature type="modified residue" description="4-aspartylphosphate" evidence="3">
    <location>
        <position position="4"/>
    </location>
</feature>
<dbReference type="InParanoid" id="D8RMZ7"/>
<keyword evidence="2" id="KW-0902">Two-component regulatory system</keyword>
<reference evidence="5 6" key="1">
    <citation type="journal article" date="2011" name="Science">
        <title>The Selaginella genome identifies genetic changes associated with the evolution of vascular plants.</title>
        <authorList>
            <person name="Banks J.A."/>
            <person name="Nishiyama T."/>
            <person name="Hasebe M."/>
            <person name="Bowman J.L."/>
            <person name="Gribskov M."/>
            <person name="dePamphilis C."/>
            <person name="Albert V.A."/>
            <person name="Aono N."/>
            <person name="Aoyama T."/>
            <person name="Ambrose B.A."/>
            <person name="Ashton N.W."/>
            <person name="Axtell M.J."/>
            <person name="Barker E."/>
            <person name="Barker M.S."/>
            <person name="Bennetzen J.L."/>
            <person name="Bonawitz N.D."/>
            <person name="Chapple C."/>
            <person name="Cheng C."/>
            <person name="Correa L.G."/>
            <person name="Dacre M."/>
            <person name="DeBarry J."/>
            <person name="Dreyer I."/>
            <person name="Elias M."/>
            <person name="Engstrom E.M."/>
            <person name="Estelle M."/>
            <person name="Feng L."/>
            <person name="Finet C."/>
            <person name="Floyd S.K."/>
            <person name="Frommer W.B."/>
            <person name="Fujita T."/>
            <person name="Gramzow L."/>
            <person name="Gutensohn M."/>
            <person name="Harholt J."/>
            <person name="Hattori M."/>
            <person name="Heyl A."/>
            <person name="Hirai T."/>
            <person name="Hiwatashi Y."/>
            <person name="Ishikawa M."/>
            <person name="Iwata M."/>
            <person name="Karol K.G."/>
            <person name="Koehler B."/>
            <person name="Kolukisaoglu U."/>
            <person name="Kubo M."/>
            <person name="Kurata T."/>
            <person name="Lalonde S."/>
            <person name="Li K."/>
            <person name="Li Y."/>
            <person name="Litt A."/>
            <person name="Lyons E."/>
            <person name="Manning G."/>
            <person name="Maruyama T."/>
            <person name="Michael T.P."/>
            <person name="Mikami K."/>
            <person name="Miyazaki S."/>
            <person name="Morinaga S."/>
            <person name="Murata T."/>
            <person name="Mueller-Roeber B."/>
            <person name="Nelson D.R."/>
            <person name="Obara M."/>
            <person name="Oguri Y."/>
            <person name="Olmstead R.G."/>
            <person name="Onodera N."/>
            <person name="Petersen B.L."/>
            <person name="Pils B."/>
            <person name="Prigge M."/>
            <person name="Rensing S.A."/>
            <person name="Riano-Pachon D.M."/>
            <person name="Roberts A.W."/>
            <person name="Sato Y."/>
            <person name="Scheller H.V."/>
            <person name="Schulz B."/>
            <person name="Schulz C."/>
            <person name="Shakirov E.V."/>
            <person name="Shibagaki N."/>
            <person name="Shinohara N."/>
            <person name="Shippen D.E."/>
            <person name="Soerensen I."/>
            <person name="Sotooka R."/>
            <person name="Sugimoto N."/>
            <person name="Sugita M."/>
            <person name="Sumikawa N."/>
            <person name="Tanurdzic M."/>
            <person name="Theissen G."/>
            <person name="Ulvskov P."/>
            <person name="Wakazuki S."/>
            <person name="Weng J.K."/>
            <person name="Willats W.W."/>
            <person name="Wipf D."/>
            <person name="Wolf P.G."/>
            <person name="Yang L."/>
            <person name="Zimmer A.D."/>
            <person name="Zhu Q."/>
            <person name="Mitros T."/>
            <person name="Hellsten U."/>
            <person name="Loque D."/>
            <person name="Otillar R."/>
            <person name="Salamov A."/>
            <person name="Schmutz J."/>
            <person name="Shapiro H."/>
            <person name="Lindquist E."/>
            <person name="Lucas S."/>
            <person name="Rokhsar D."/>
            <person name="Grigoriev I.V."/>
        </authorList>
    </citation>
    <scope>NUCLEOTIDE SEQUENCE [LARGE SCALE GENOMIC DNA]</scope>
</reference>
<protein>
    <recommendedName>
        <fullName evidence="4">Response regulatory domain-containing protein</fullName>
    </recommendedName>
</protein>
<dbReference type="CDD" id="cd17546">
    <property type="entry name" value="REC_hyHK_CKI1_RcsC-like"/>
    <property type="match status" value="1"/>
</dbReference>
<name>D8RMZ7_SELML</name>
<dbReference type="Pfam" id="PF00072">
    <property type="entry name" value="Response_reg"/>
    <property type="match status" value="1"/>
</dbReference>